<reference evidence="1" key="1">
    <citation type="journal article" date="2021" name="PeerJ">
        <title>Extensive microbial diversity within the chicken gut microbiome revealed by metagenomics and culture.</title>
        <authorList>
            <person name="Gilroy R."/>
            <person name="Ravi A."/>
            <person name="Getino M."/>
            <person name="Pursley I."/>
            <person name="Horton D.L."/>
            <person name="Alikhan N.F."/>
            <person name="Baker D."/>
            <person name="Gharbi K."/>
            <person name="Hall N."/>
            <person name="Watson M."/>
            <person name="Adriaenssens E.M."/>
            <person name="Foster-Nyarko E."/>
            <person name="Jarju S."/>
            <person name="Secka A."/>
            <person name="Antonio M."/>
            <person name="Oren A."/>
            <person name="Chaudhuri R.R."/>
            <person name="La Ragione R."/>
            <person name="Hildebrand F."/>
            <person name="Pallen M.J."/>
        </authorList>
    </citation>
    <scope>NUCLEOTIDE SEQUENCE</scope>
    <source>
        <strain evidence="1">ChiHecec1B25-7008</strain>
    </source>
</reference>
<dbReference type="Proteomes" id="UP000823860">
    <property type="component" value="Unassembled WGS sequence"/>
</dbReference>
<dbReference type="AlphaFoldDB" id="A0A9D2HQJ8"/>
<gene>
    <name evidence="1" type="ORF">H9785_06380</name>
</gene>
<evidence type="ECO:0000313" key="2">
    <source>
        <dbReference type="Proteomes" id="UP000823860"/>
    </source>
</evidence>
<comment type="caution">
    <text evidence="1">The sequence shown here is derived from an EMBL/GenBank/DDBJ whole genome shotgun (WGS) entry which is preliminary data.</text>
</comment>
<protein>
    <submittedName>
        <fullName evidence="1">Helix-turn-helix domain-containing protein</fullName>
    </submittedName>
</protein>
<evidence type="ECO:0000313" key="1">
    <source>
        <dbReference type="EMBL" id="HJA83575.1"/>
    </source>
</evidence>
<dbReference type="SUPFAM" id="SSF46689">
    <property type="entry name" value="Homeodomain-like"/>
    <property type="match status" value="1"/>
</dbReference>
<sequence>MRCQAILLKGTGRSNEEISSILGCTAASVYNWQKRFEADGISGLKTKSAQRRKPVLTALDEDSVRKAIENDRQSLRVAKANWEAATGRTVSESTLRRFLKTLVRDLST</sequence>
<dbReference type="Pfam" id="PF13565">
    <property type="entry name" value="HTH_32"/>
    <property type="match status" value="1"/>
</dbReference>
<accession>A0A9D2HQJ8</accession>
<name>A0A9D2HQJ8_9BACE</name>
<dbReference type="EMBL" id="DWZE01000073">
    <property type="protein sequence ID" value="HJA83575.1"/>
    <property type="molecule type" value="Genomic_DNA"/>
</dbReference>
<dbReference type="InterPro" id="IPR009057">
    <property type="entry name" value="Homeodomain-like_sf"/>
</dbReference>
<proteinExistence type="predicted"/>
<reference evidence="1" key="2">
    <citation type="submission" date="2021-04" db="EMBL/GenBank/DDBJ databases">
        <authorList>
            <person name="Gilroy R."/>
        </authorList>
    </citation>
    <scope>NUCLEOTIDE SEQUENCE</scope>
    <source>
        <strain evidence="1">ChiHecec1B25-7008</strain>
    </source>
</reference>
<organism evidence="1 2">
    <name type="scientific">Candidatus Bacteroides intestinavium</name>
    <dbReference type="NCBI Taxonomy" id="2838469"/>
    <lineage>
        <taxon>Bacteria</taxon>
        <taxon>Pseudomonadati</taxon>
        <taxon>Bacteroidota</taxon>
        <taxon>Bacteroidia</taxon>
        <taxon>Bacteroidales</taxon>
        <taxon>Bacteroidaceae</taxon>
        <taxon>Bacteroides</taxon>
    </lineage>
</organism>